<accession>A0A1D8TZ41</accession>
<protein>
    <recommendedName>
        <fullName evidence="3">Ureidoglycolate hydrolase</fullName>
    </recommendedName>
</protein>
<dbReference type="Gene3D" id="2.60.120.480">
    <property type="entry name" value="Ureidoglycolate hydrolase"/>
    <property type="match status" value="1"/>
</dbReference>
<name>A0A1D8TZ41_9CYAN</name>
<reference evidence="2" key="1">
    <citation type="submission" date="2016-10" db="EMBL/GenBank/DDBJ databases">
        <title>Comparative genomics uncovers the prolific and rare metabolic potential of the cyanobacterial genus Moorea.</title>
        <authorList>
            <person name="Leao T."/>
            <person name="Castelao G."/>
            <person name="Korobeynikov A."/>
            <person name="Monroe E.A."/>
            <person name="Podell S."/>
            <person name="Glukhov E."/>
            <person name="Allen E."/>
            <person name="Gerwick W.H."/>
            <person name="Gerwick L."/>
        </authorList>
    </citation>
    <scope>NUCLEOTIDE SEQUENCE [LARGE SCALE GENOMIC DNA]</scope>
    <source>
        <strain evidence="2">PAL-8-15-08-1</strain>
    </source>
</reference>
<proteinExistence type="predicted"/>
<dbReference type="Proteomes" id="UP000177870">
    <property type="component" value="Chromosome"/>
</dbReference>
<gene>
    <name evidence="1" type="ORF">BJP34_28880</name>
</gene>
<dbReference type="GO" id="GO:0000256">
    <property type="term" value="P:allantoin catabolic process"/>
    <property type="evidence" value="ECO:0007669"/>
    <property type="project" value="InterPro"/>
</dbReference>
<dbReference type="InterPro" id="IPR011051">
    <property type="entry name" value="RmlC_Cupin_sf"/>
</dbReference>
<evidence type="ECO:0008006" key="3">
    <source>
        <dbReference type="Google" id="ProtNLM"/>
    </source>
</evidence>
<evidence type="ECO:0000313" key="1">
    <source>
        <dbReference type="EMBL" id="AOX02922.1"/>
    </source>
</evidence>
<dbReference type="GO" id="GO:0050385">
    <property type="term" value="F:ureidoglycolate lyase activity"/>
    <property type="evidence" value="ECO:0007669"/>
    <property type="project" value="UniProtKB-EC"/>
</dbReference>
<dbReference type="KEGG" id="mpro:BJP34_28880"/>
<dbReference type="SUPFAM" id="SSF51182">
    <property type="entry name" value="RmlC-like cupins"/>
    <property type="match status" value="1"/>
</dbReference>
<evidence type="ECO:0000313" key="2">
    <source>
        <dbReference type="Proteomes" id="UP000177870"/>
    </source>
</evidence>
<sequence length="202" mass="22178">MATTVNYYDVPLKRLNSQNALGLGVVFTDFENAKIELCKWPTSGKRPLISKGGYGTVIEEEFRVYWEGSTLFSAGHQNARGGAAGKIISEPESNSTYILVNWLSAHLDAGEGFMPKNGEPSIFLLAPPKEDVKPEDFVALYSDGSCGISIHPGVWHTNPISLSGKEVVYQRKQGSIYATIDCFLTKEHNTWLKIPLGQPQDG</sequence>
<dbReference type="OrthoDB" id="465068at2"/>
<dbReference type="GO" id="GO:0006144">
    <property type="term" value="P:purine nucleobase metabolic process"/>
    <property type="evidence" value="ECO:0007669"/>
    <property type="project" value="UniProtKB-KW"/>
</dbReference>
<organism evidence="1 2">
    <name type="scientific">Moorena producens PAL-8-15-08-1</name>
    <dbReference type="NCBI Taxonomy" id="1458985"/>
    <lineage>
        <taxon>Bacteria</taxon>
        <taxon>Bacillati</taxon>
        <taxon>Cyanobacteriota</taxon>
        <taxon>Cyanophyceae</taxon>
        <taxon>Coleofasciculales</taxon>
        <taxon>Coleofasciculaceae</taxon>
        <taxon>Moorena</taxon>
    </lineage>
</organism>
<dbReference type="RefSeq" id="WP_070395316.1">
    <property type="nucleotide sequence ID" value="NZ_CP017599.1"/>
</dbReference>
<dbReference type="EMBL" id="CP017599">
    <property type="protein sequence ID" value="AOX02922.1"/>
    <property type="molecule type" value="Genomic_DNA"/>
</dbReference>
<dbReference type="STRING" id="1458985.BJP34_28880"/>
<dbReference type="GO" id="GO:0004848">
    <property type="term" value="F:ureidoglycolate hydrolase activity"/>
    <property type="evidence" value="ECO:0007669"/>
    <property type="project" value="InterPro"/>
</dbReference>
<dbReference type="AlphaFoldDB" id="A0A1D8TZ41"/>
<dbReference type="InterPro" id="IPR024060">
    <property type="entry name" value="Ureidoglycolate_lyase_dom_sf"/>
</dbReference>